<organism evidence="2 3">
    <name type="scientific">Comamonas testosteroni TK102</name>
    <dbReference type="NCBI Taxonomy" id="1392005"/>
    <lineage>
        <taxon>Bacteria</taxon>
        <taxon>Pseudomonadati</taxon>
        <taxon>Pseudomonadota</taxon>
        <taxon>Betaproteobacteria</taxon>
        <taxon>Burkholderiales</taxon>
        <taxon>Comamonadaceae</taxon>
        <taxon>Comamonas</taxon>
    </lineage>
</organism>
<dbReference type="KEGG" id="ctes:O987_22515"/>
<protein>
    <recommendedName>
        <fullName evidence="4">Iron uptake protein</fullName>
    </recommendedName>
</protein>
<keyword evidence="1" id="KW-1133">Transmembrane helix</keyword>
<name>A0A076PV49_COMTE</name>
<dbReference type="EMBL" id="CP006704">
    <property type="protein sequence ID" value="AIJ48591.1"/>
    <property type="molecule type" value="Genomic_DNA"/>
</dbReference>
<keyword evidence="1" id="KW-0472">Membrane</keyword>
<evidence type="ECO:0000256" key="1">
    <source>
        <dbReference type="SAM" id="Phobius"/>
    </source>
</evidence>
<accession>A0A076PV49</accession>
<dbReference type="Proteomes" id="UP000028782">
    <property type="component" value="Chromosome"/>
</dbReference>
<feature type="transmembrane region" description="Helical" evidence="1">
    <location>
        <begin position="63"/>
        <end position="81"/>
    </location>
</feature>
<reference evidence="2 3" key="1">
    <citation type="journal article" date="2014" name="Genome Announc.">
        <title>Complete Genome Sequence of Polychlorinated Biphenyl Degrader Comamonas testosteroni TK102 (NBRC 109938).</title>
        <authorList>
            <person name="Fukuda K."/>
            <person name="Hosoyama A."/>
            <person name="Tsuchikane K."/>
            <person name="Ohji S."/>
            <person name="Yamazoe A."/>
            <person name="Fujita N."/>
            <person name="Shintani M."/>
            <person name="Kimbara K."/>
        </authorList>
    </citation>
    <scope>NUCLEOTIDE SEQUENCE [LARGE SCALE GENOMIC DNA]</scope>
    <source>
        <strain evidence="2">TK102</strain>
    </source>
</reference>
<evidence type="ECO:0000313" key="3">
    <source>
        <dbReference type="Proteomes" id="UP000028782"/>
    </source>
</evidence>
<feature type="transmembrane region" description="Helical" evidence="1">
    <location>
        <begin position="37"/>
        <end position="56"/>
    </location>
</feature>
<dbReference type="AlphaFoldDB" id="A0A076PV49"/>
<evidence type="ECO:0000313" key="2">
    <source>
        <dbReference type="EMBL" id="AIJ48591.1"/>
    </source>
</evidence>
<dbReference type="HOGENOM" id="CLU_159285_4_0_4"/>
<keyword evidence="1" id="KW-0812">Transmembrane</keyword>
<proteinExistence type="predicted"/>
<gene>
    <name evidence="2" type="ORF">O987_22515</name>
</gene>
<evidence type="ECO:0008006" key="4">
    <source>
        <dbReference type="Google" id="ProtNLM"/>
    </source>
</evidence>
<sequence length="86" mass="9320">MRIGAGMLGGYSFTWGFMALTISLLFAADVDLDDAETLSYILGFIIFLVIFLWAFAARSVARVWLLLAGGGALMTGTAWLVQRALL</sequence>